<sequence length="458" mass="50876">MTACGATTALSAERCCRPIRLVEIDLGEDADASKRGRRSSIASLSRRPKHWDLILHKRTDDMVMARRNDKNAQQRMAIFQRDLAIVREQERLGRRRVPIIDPLEAVSCLTDRVQFSSTLDALLASGKLDAGPGQEAMGGPPAPASVVRLTKWCAGPADCGAQVFSLACRETIAAYQRNTISVGDGAYIRPDGLCRNGSAFAELDCCRQTWNADARRGTIGDILRENLVDTETSLGTLELGQPIPWVLACELAGMRYPLVVKRRTACGPRSSHDLALVYDMEGLEALLSDPSTFDQSRDGTRTSPFAHDDIYIQEYIPHGHAVFKIYVIGSESQVSMHARSTLPIPREADRGYRLLNTYDFGKDAISDQPTDASDRAGALWYPQPPSRDDACRLARFVIKYLRVTLFGLDVLRSAVDDALYIVDLNYFPSFKDVPDAHVQLLNYLRQCHLDASRRPPHN</sequence>
<dbReference type="EMBL" id="VWRR01000007">
    <property type="protein sequence ID" value="KAF6003281.1"/>
    <property type="molecule type" value="Genomic_DNA"/>
</dbReference>
<evidence type="ECO:0000256" key="5">
    <source>
        <dbReference type="ARBA" id="ARBA00022723"/>
    </source>
</evidence>
<keyword evidence="5" id="KW-0479">Metal-binding</keyword>
<dbReference type="InterPro" id="IPR008656">
    <property type="entry name" value="Inositol_tetrakis-P_1-kinase"/>
</dbReference>
<dbReference type="GO" id="GO:0052725">
    <property type="term" value="F:inositol-1,3,4-trisphosphate 6-kinase activity"/>
    <property type="evidence" value="ECO:0007669"/>
    <property type="project" value="InterPro"/>
</dbReference>
<dbReference type="Pfam" id="PF05770">
    <property type="entry name" value="Ins134_P3_kin"/>
    <property type="match status" value="2"/>
</dbReference>
<evidence type="ECO:0000256" key="7">
    <source>
        <dbReference type="ARBA" id="ARBA00022777"/>
    </source>
</evidence>
<evidence type="ECO:0000259" key="10">
    <source>
        <dbReference type="Pfam" id="PF05770"/>
    </source>
</evidence>
<organism evidence="11 12">
    <name type="scientific">Cyanidiococcus yangmingshanensis</name>
    <dbReference type="NCBI Taxonomy" id="2690220"/>
    <lineage>
        <taxon>Eukaryota</taxon>
        <taxon>Rhodophyta</taxon>
        <taxon>Bangiophyceae</taxon>
        <taxon>Cyanidiales</taxon>
        <taxon>Cyanidiaceae</taxon>
        <taxon>Cyanidiococcus</taxon>
    </lineage>
</organism>
<evidence type="ECO:0000256" key="4">
    <source>
        <dbReference type="ARBA" id="ARBA00022679"/>
    </source>
</evidence>
<keyword evidence="4" id="KW-0808">Transferase</keyword>
<proteinExistence type="inferred from homology"/>
<dbReference type="GO" id="GO:0005524">
    <property type="term" value="F:ATP binding"/>
    <property type="evidence" value="ECO:0007669"/>
    <property type="project" value="UniProtKB-KW"/>
</dbReference>
<dbReference type="GO" id="GO:0005737">
    <property type="term" value="C:cytoplasm"/>
    <property type="evidence" value="ECO:0007669"/>
    <property type="project" value="TreeGrafter"/>
</dbReference>
<evidence type="ECO:0000256" key="3">
    <source>
        <dbReference type="ARBA" id="ARBA00012017"/>
    </source>
</evidence>
<keyword evidence="12" id="KW-1185">Reference proteome</keyword>
<dbReference type="PANTHER" id="PTHR14217:SF1">
    <property type="entry name" value="INOSITOL-TETRAKISPHOSPHATE 1-KINASE"/>
    <property type="match status" value="1"/>
</dbReference>
<dbReference type="PANTHER" id="PTHR14217">
    <property type="entry name" value="INOSITOL-TETRAKISPHOSPHATE 1-KINASE"/>
    <property type="match status" value="1"/>
</dbReference>
<dbReference type="AlphaFoldDB" id="A0A7J7ILW1"/>
<evidence type="ECO:0000313" key="12">
    <source>
        <dbReference type="Proteomes" id="UP000530660"/>
    </source>
</evidence>
<evidence type="ECO:0000256" key="9">
    <source>
        <dbReference type="ARBA" id="ARBA00022842"/>
    </source>
</evidence>
<evidence type="ECO:0000256" key="8">
    <source>
        <dbReference type="ARBA" id="ARBA00022840"/>
    </source>
</evidence>
<keyword evidence="7" id="KW-0418">Kinase</keyword>
<dbReference type="SUPFAM" id="SSF56059">
    <property type="entry name" value="Glutathione synthetase ATP-binding domain-like"/>
    <property type="match status" value="1"/>
</dbReference>
<dbReference type="EC" id="2.7.1.159" evidence="3"/>
<evidence type="ECO:0000256" key="6">
    <source>
        <dbReference type="ARBA" id="ARBA00022741"/>
    </source>
</evidence>
<keyword evidence="6" id="KW-0547">Nucleotide-binding</keyword>
<comment type="caution">
    <text evidence="11">The sequence shown here is derived from an EMBL/GenBank/DDBJ whole genome shotgun (WGS) entry which is preliminary data.</text>
</comment>
<dbReference type="InterPro" id="IPR040464">
    <property type="entry name" value="InsP(3)kin_ATP-grasp"/>
</dbReference>
<dbReference type="GO" id="GO:0032957">
    <property type="term" value="P:inositol trisphosphate metabolic process"/>
    <property type="evidence" value="ECO:0007669"/>
    <property type="project" value="InterPro"/>
</dbReference>
<dbReference type="GO" id="GO:0047325">
    <property type="term" value="F:inositol-3,4,5,6-tetrakisphosphate 1-kinase activity"/>
    <property type="evidence" value="ECO:0007669"/>
    <property type="project" value="InterPro"/>
</dbReference>
<evidence type="ECO:0000313" key="11">
    <source>
        <dbReference type="EMBL" id="KAF6003281.1"/>
    </source>
</evidence>
<dbReference type="GO" id="GO:0052726">
    <property type="term" value="F:inositol-1,3,4-trisphosphate 5-kinase activity"/>
    <property type="evidence" value="ECO:0007669"/>
    <property type="project" value="InterPro"/>
</dbReference>
<evidence type="ECO:0000256" key="2">
    <source>
        <dbReference type="ARBA" id="ARBA00009601"/>
    </source>
</evidence>
<keyword evidence="8" id="KW-0067">ATP-binding</keyword>
<comment type="similarity">
    <text evidence="2">Belongs to the ITPK1 family.</text>
</comment>
<feature type="domain" description="Inositol 1,3,4-trisphosphate 5/6-kinase ATP-grasp" evidence="10">
    <location>
        <begin position="248"/>
        <end position="286"/>
    </location>
</feature>
<dbReference type="PIRSF" id="PIRSF038163">
    <property type="entry name" value="ITPK_uncN"/>
    <property type="match status" value="1"/>
</dbReference>
<dbReference type="GO" id="GO:0000287">
    <property type="term" value="F:magnesium ion binding"/>
    <property type="evidence" value="ECO:0007669"/>
    <property type="project" value="InterPro"/>
</dbReference>
<protein>
    <recommendedName>
        <fullName evidence="3">inositol-1,3,4-trisphosphate 5/6-kinase</fullName>
        <ecNumber evidence="3">2.7.1.159</ecNumber>
    </recommendedName>
</protein>
<reference evidence="11 12" key="1">
    <citation type="journal article" date="2020" name="J. Phycol.">
        <title>Comparative genome analysis reveals Cyanidiococcus gen. nov., a new extremophilic red algal genus sister to Cyanidioschyzon (Cyanidioschyzonaceae, Rhodophyta).</title>
        <authorList>
            <person name="Liu S.-L."/>
            <person name="Chiang Y.-R."/>
            <person name="Yoon H.S."/>
            <person name="Fu H.-Y."/>
        </authorList>
    </citation>
    <scope>NUCLEOTIDE SEQUENCE [LARGE SCALE GENOMIC DNA]</scope>
    <source>
        <strain evidence="11 12">THAL066</strain>
    </source>
</reference>
<keyword evidence="9" id="KW-0460">Magnesium</keyword>
<name>A0A7J7ILW1_9RHOD</name>
<accession>A0A7J7ILW1</accession>
<comment type="cofactor">
    <cofactor evidence="1">
        <name>Mg(2+)</name>
        <dbReference type="ChEBI" id="CHEBI:18420"/>
    </cofactor>
</comment>
<feature type="domain" description="Inositol 1,3,4-trisphosphate 5/6-kinase ATP-grasp" evidence="10">
    <location>
        <begin position="310"/>
        <end position="444"/>
    </location>
</feature>
<evidence type="ECO:0000256" key="1">
    <source>
        <dbReference type="ARBA" id="ARBA00001946"/>
    </source>
</evidence>
<gene>
    <name evidence="11" type="ORF">F1559_002661</name>
</gene>
<dbReference type="Proteomes" id="UP000530660">
    <property type="component" value="Unassembled WGS sequence"/>
</dbReference>
<dbReference type="Gene3D" id="3.30.470.20">
    <property type="entry name" value="ATP-grasp fold, B domain"/>
    <property type="match status" value="1"/>
</dbReference>
<dbReference type="OrthoDB" id="25308at2759"/>